<dbReference type="PANTHER" id="PTHR22911">
    <property type="entry name" value="ACYL-MALONYL CONDENSING ENZYME-RELATED"/>
    <property type="match status" value="1"/>
</dbReference>
<feature type="transmembrane region" description="Helical" evidence="2">
    <location>
        <begin position="216"/>
        <end position="239"/>
    </location>
</feature>
<organism evidence="4 5">
    <name type="scientific">Paracoccus stylophorae</name>
    <dbReference type="NCBI Taxonomy" id="659350"/>
    <lineage>
        <taxon>Bacteria</taxon>
        <taxon>Pseudomonadati</taxon>
        <taxon>Pseudomonadota</taxon>
        <taxon>Alphaproteobacteria</taxon>
        <taxon>Rhodobacterales</taxon>
        <taxon>Paracoccaceae</taxon>
        <taxon>Paracoccus</taxon>
    </lineage>
</organism>
<sequence length="325" mass="35174">MSDPVHRDRRRKGRYSSSSAAAASAPPPVPPRLPAPAVDRTGPAILLMCATAFIFAVQDGFSKVLGSEYPPVLVVMIRYWVFALFVTALVSRQPGGLARAIRTRRPLTQIARGVILVLESLLIVEAFVRLGLVETHAVFTSYPLLVAALSGPVLGEKVGWRRWTAIAIGFVGILVILQPGGGVMQIEALLPFAAALMFALYGLLTRHVSRDDPSIVSFFWTGIAGAGGITLIGIWHWQWLAPVDWIWMAALCACGMTSHYLMIRAYELAEASALQPFAYTQLVWVSIIGVAVFAEELRPNVVTGAAIVVGAGLFTLWRARIRTAG</sequence>
<evidence type="ECO:0000256" key="2">
    <source>
        <dbReference type="SAM" id="Phobius"/>
    </source>
</evidence>
<feature type="transmembrane region" description="Helical" evidence="2">
    <location>
        <begin position="300"/>
        <end position="319"/>
    </location>
</feature>
<feature type="transmembrane region" description="Helical" evidence="2">
    <location>
        <begin position="136"/>
        <end position="155"/>
    </location>
</feature>
<keyword evidence="2" id="KW-1133">Transmembrane helix</keyword>
<accession>A0ABY7SU33</accession>
<dbReference type="InterPro" id="IPR037185">
    <property type="entry name" value="EmrE-like"/>
</dbReference>
<feature type="transmembrane region" description="Helical" evidence="2">
    <location>
        <begin position="162"/>
        <end position="180"/>
    </location>
</feature>
<dbReference type="SUPFAM" id="SSF103481">
    <property type="entry name" value="Multidrug resistance efflux transporter EmrE"/>
    <property type="match status" value="2"/>
</dbReference>
<evidence type="ECO:0000259" key="3">
    <source>
        <dbReference type="Pfam" id="PF00892"/>
    </source>
</evidence>
<feature type="domain" description="EamA" evidence="3">
    <location>
        <begin position="188"/>
        <end position="315"/>
    </location>
</feature>
<feature type="domain" description="EamA" evidence="3">
    <location>
        <begin position="44"/>
        <end position="177"/>
    </location>
</feature>
<feature type="transmembrane region" description="Helical" evidence="2">
    <location>
        <begin position="277"/>
        <end position="294"/>
    </location>
</feature>
<gene>
    <name evidence="4" type="ORF">JHW45_16175</name>
</gene>
<dbReference type="Pfam" id="PF00892">
    <property type="entry name" value="EamA"/>
    <property type="match status" value="2"/>
</dbReference>
<feature type="region of interest" description="Disordered" evidence="1">
    <location>
        <begin position="1"/>
        <end position="34"/>
    </location>
</feature>
<keyword evidence="5" id="KW-1185">Reference proteome</keyword>
<dbReference type="PANTHER" id="PTHR22911:SF103">
    <property type="entry name" value="BLR2811 PROTEIN"/>
    <property type="match status" value="1"/>
</dbReference>
<name>A0ABY7SU33_9RHOB</name>
<dbReference type="RefSeq" id="WP_272858623.1">
    <property type="nucleotide sequence ID" value="NZ_CP067134.1"/>
</dbReference>
<dbReference type="InterPro" id="IPR000620">
    <property type="entry name" value="EamA_dom"/>
</dbReference>
<feature type="compositionally biased region" description="Pro residues" evidence="1">
    <location>
        <begin position="25"/>
        <end position="34"/>
    </location>
</feature>
<dbReference type="EMBL" id="CP067134">
    <property type="protein sequence ID" value="WCR10562.1"/>
    <property type="molecule type" value="Genomic_DNA"/>
</dbReference>
<feature type="transmembrane region" description="Helical" evidence="2">
    <location>
        <begin position="186"/>
        <end position="204"/>
    </location>
</feature>
<protein>
    <submittedName>
        <fullName evidence="4">DMT family transporter</fullName>
    </submittedName>
</protein>
<feature type="transmembrane region" description="Helical" evidence="2">
    <location>
        <begin position="245"/>
        <end position="265"/>
    </location>
</feature>
<feature type="transmembrane region" description="Helical" evidence="2">
    <location>
        <begin position="110"/>
        <end position="130"/>
    </location>
</feature>
<reference evidence="4 5" key="1">
    <citation type="submission" date="2021-01" db="EMBL/GenBank/DDBJ databases">
        <title>Biogeographic distribution of Paracoccus.</title>
        <authorList>
            <person name="Hollensteiner J."/>
            <person name="Leineberger J."/>
            <person name="Brinkhoff T."/>
            <person name="Daniel R."/>
        </authorList>
    </citation>
    <scope>NUCLEOTIDE SEQUENCE [LARGE SCALE GENOMIC DNA]</scope>
    <source>
        <strain evidence="4 5">LMG25392</strain>
    </source>
</reference>
<evidence type="ECO:0000313" key="4">
    <source>
        <dbReference type="EMBL" id="WCR10562.1"/>
    </source>
</evidence>
<keyword evidence="2" id="KW-0472">Membrane</keyword>
<proteinExistence type="predicted"/>
<feature type="transmembrane region" description="Helical" evidence="2">
    <location>
        <begin position="41"/>
        <end position="57"/>
    </location>
</feature>
<dbReference type="Proteomes" id="UP001218412">
    <property type="component" value="Chromosome"/>
</dbReference>
<feature type="transmembrane region" description="Helical" evidence="2">
    <location>
        <begin position="69"/>
        <end position="90"/>
    </location>
</feature>
<evidence type="ECO:0000313" key="5">
    <source>
        <dbReference type="Proteomes" id="UP001218412"/>
    </source>
</evidence>
<keyword evidence="2" id="KW-0812">Transmembrane</keyword>
<evidence type="ECO:0000256" key="1">
    <source>
        <dbReference type="SAM" id="MobiDB-lite"/>
    </source>
</evidence>